<comment type="caution">
    <text evidence="4">The sequence shown here is derived from an EMBL/GenBank/DDBJ whole genome shotgun (WGS) entry which is preliminary data.</text>
</comment>
<keyword evidence="1" id="KW-0732">Signal</keyword>
<dbReference type="InterPro" id="IPR032288">
    <property type="entry name" value="Metallophos_C"/>
</dbReference>
<dbReference type="PANTHER" id="PTHR43143">
    <property type="entry name" value="METALLOPHOSPHOESTERASE, CALCINEURIN SUPERFAMILY"/>
    <property type="match status" value="1"/>
</dbReference>
<feature type="domain" description="Calcineurin-like phosphoesterase C-terminal" evidence="2">
    <location>
        <begin position="442"/>
        <end position="622"/>
    </location>
</feature>
<feature type="signal peptide" evidence="1">
    <location>
        <begin position="1"/>
        <end position="21"/>
    </location>
</feature>
<dbReference type="PROSITE" id="PS51257">
    <property type="entry name" value="PROKAR_LIPOPROTEIN"/>
    <property type="match status" value="1"/>
</dbReference>
<gene>
    <name evidence="4" type="ORF">IAB75_00180</name>
</gene>
<evidence type="ECO:0000313" key="5">
    <source>
        <dbReference type="Proteomes" id="UP000725002"/>
    </source>
</evidence>
<feature type="domain" description="Calcineurin-like phosphoesterase N-terminal" evidence="3">
    <location>
        <begin position="134"/>
        <end position="199"/>
    </location>
</feature>
<dbReference type="AlphaFoldDB" id="A0A940IHB6"/>
<evidence type="ECO:0000259" key="2">
    <source>
        <dbReference type="Pfam" id="PF16370"/>
    </source>
</evidence>
<evidence type="ECO:0000313" key="4">
    <source>
        <dbReference type="EMBL" id="MBO8482530.1"/>
    </source>
</evidence>
<organism evidence="4 5">
    <name type="scientific">Candidatus Cryptobacteroides avicola</name>
    <dbReference type="NCBI Taxonomy" id="2840757"/>
    <lineage>
        <taxon>Bacteria</taxon>
        <taxon>Pseudomonadati</taxon>
        <taxon>Bacteroidota</taxon>
        <taxon>Bacteroidia</taxon>
        <taxon>Bacteroidales</taxon>
        <taxon>Candidatus Cryptobacteroides</taxon>
    </lineage>
</organism>
<sequence length="640" mass="71578">MRIFKRIVLFFIVSAGILACGKNGTEGEPDVMLNIPESVIVDSGDMELSFRVVGGKAPLATDKFEFAGASTVVCDISSVTERNVSVVLPEDFVSGEYEVYITRGSQKKLLGKTSIFINDAGSGTEIEEGTTVYGFVTCDGQGVPDAVVSDGVEVVTTDENGFYQIASEKKNKTVFVSVPSGYEPVADGIVPKFYGVLTGNAGALEQISFHLTKSDVTDYTLLVFGDMHLANRPNTGDATQFHRFTDDVNEYMSANPGKKIYALTLGDMTWDLYWTDYGYDIPKYIECMNYQLDHDLIVYHTIGNHDHHETAVGDFNKTSDYRNNLGPTYYSFNIGDYHYVVLDDIDFMDDIADRDNYVEDVASVQLEWLAKDLATVDRDTPVILAMHAPIYRDNSLSPGTRLKNASELLSVLEGRKVHIFTGHTHRSMTMDKLGTASSGYFEHNAGAICADWWWSYQESGILISTDGTPGGYTIVDISGKDIEWRYKPTDFSENLQFRTYDLNKVKITCDDYVPDASESYRSDFLPYVQAYPESSDNEVLINIWNWDPDWTVSVTENGNALEPTRVVAYDPLHIIAYTAKRLNKNANASFATVRNNHFFKVQASSPSSTLEITVTDRFGNTYKETMQRPKDFTIETYKSE</sequence>
<reference evidence="4" key="1">
    <citation type="submission" date="2020-10" db="EMBL/GenBank/DDBJ databases">
        <authorList>
            <person name="Gilroy R."/>
        </authorList>
    </citation>
    <scope>NUCLEOTIDE SEQUENCE</scope>
    <source>
        <strain evidence="4">G3-8215</strain>
    </source>
</reference>
<dbReference type="PANTHER" id="PTHR43143:SF1">
    <property type="entry name" value="SERINE_THREONINE-PROTEIN PHOSPHATASE CPPED1"/>
    <property type="match status" value="1"/>
</dbReference>
<dbReference type="Gene3D" id="3.60.21.10">
    <property type="match status" value="1"/>
</dbReference>
<name>A0A940IHB6_9BACT</name>
<dbReference type="InterPro" id="IPR032285">
    <property type="entry name" value="Metallophos_N"/>
</dbReference>
<evidence type="ECO:0000259" key="3">
    <source>
        <dbReference type="Pfam" id="PF16371"/>
    </source>
</evidence>
<dbReference type="InterPro" id="IPR029052">
    <property type="entry name" value="Metallo-depent_PP-like"/>
</dbReference>
<dbReference type="SUPFAM" id="SSF56300">
    <property type="entry name" value="Metallo-dependent phosphatases"/>
    <property type="match status" value="1"/>
</dbReference>
<dbReference type="EMBL" id="JADILV010000002">
    <property type="protein sequence ID" value="MBO8482530.1"/>
    <property type="molecule type" value="Genomic_DNA"/>
</dbReference>
<dbReference type="Proteomes" id="UP000725002">
    <property type="component" value="Unassembled WGS sequence"/>
</dbReference>
<protein>
    <submittedName>
        <fullName evidence="4">Calcineurin-like phosphoesterase C-terminal domain-containing protein</fullName>
    </submittedName>
</protein>
<dbReference type="Pfam" id="PF16370">
    <property type="entry name" value="MetallophosC"/>
    <property type="match status" value="1"/>
</dbReference>
<proteinExistence type="predicted"/>
<feature type="chain" id="PRO_5036677022" evidence="1">
    <location>
        <begin position="22"/>
        <end position="640"/>
    </location>
</feature>
<dbReference type="InterPro" id="IPR051918">
    <property type="entry name" value="STPP_CPPED1"/>
</dbReference>
<accession>A0A940IHB6</accession>
<dbReference type="Pfam" id="PF16371">
    <property type="entry name" value="MetallophosN"/>
    <property type="match status" value="1"/>
</dbReference>
<evidence type="ECO:0000256" key="1">
    <source>
        <dbReference type="SAM" id="SignalP"/>
    </source>
</evidence>
<reference evidence="4" key="2">
    <citation type="journal article" date="2021" name="PeerJ">
        <title>Extensive microbial diversity within the chicken gut microbiome revealed by metagenomics and culture.</title>
        <authorList>
            <person name="Gilroy R."/>
            <person name="Ravi A."/>
            <person name="Getino M."/>
            <person name="Pursley I."/>
            <person name="Horton D.L."/>
            <person name="Alikhan N.F."/>
            <person name="Baker D."/>
            <person name="Gharbi K."/>
            <person name="Hall N."/>
            <person name="Watson M."/>
            <person name="Adriaenssens E.M."/>
            <person name="Foster-Nyarko E."/>
            <person name="Jarju S."/>
            <person name="Secka A."/>
            <person name="Antonio M."/>
            <person name="Oren A."/>
            <person name="Chaudhuri R.R."/>
            <person name="La Ragione R."/>
            <person name="Hildebrand F."/>
            <person name="Pallen M.J."/>
        </authorList>
    </citation>
    <scope>NUCLEOTIDE SEQUENCE</scope>
    <source>
        <strain evidence="4">G3-8215</strain>
    </source>
</reference>